<sequence length="210" mass="22914">MLKDNITLGAARMRSHKRAKSMLCDMSLLDVSEEATGCIKSGHKRSKSQSILSFDPSFPLLVPLTAPATMASTSALVTPPQSPAKRARTMRPDDGTTRGVGWPHFSPPPVIVSRPILVSLTTTSGGTECVPEHLLMPSLEDLEDDENGHNPFLLQTERREPSAFSRFLQSPHTVEGDDTENDVEVAALTTRVSSRAPRLALRPLQRHSVI</sequence>
<dbReference type="Proteomes" id="UP001153069">
    <property type="component" value="Unassembled WGS sequence"/>
</dbReference>
<proteinExistence type="predicted"/>
<evidence type="ECO:0000256" key="1">
    <source>
        <dbReference type="SAM" id="MobiDB-lite"/>
    </source>
</evidence>
<keyword evidence="3" id="KW-1185">Reference proteome</keyword>
<evidence type="ECO:0000313" key="2">
    <source>
        <dbReference type="EMBL" id="CAB9516530.1"/>
    </source>
</evidence>
<gene>
    <name evidence="2" type="ORF">SEMRO_790_G202740.1</name>
</gene>
<feature type="region of interest" description="Disordered" evidence="1">
    <location>
        <begin position="74"/>
        <end position="105"/>
    </location>
</feature>
<evidence type="ECO:0000313" key="3">
    <source>
        <dbReference type="Proteomes" id="UP001153069"/>
    </source>
</evidence>
<comment type="caution">
    <text evidence="2">The sequence shown here is derived from an EMBL/GenBank/DDBJ whole genome shotgun (WGS) entry which is preliminary data.</text>
</comment>
<accession>A0A9N8EDI8</accession>
<reference evidence="2" key="1">
    <citation type="submission" date="2020-06" db="EMBL/GenBank/DDBJ databases">
        <authorList>
            <consortium name="Plant Systems Biology data submission"/>
        </authorList>
    </citation>
    <scope>NUCLEOTIDE SEQUENCE</scope>
    <source>
        <strain evidence="2">D6</strain>
    </source>
</reference>
<dbReference type="AlphaFoldDB" id="A0A9N8EDI8"/>
<name>A0A9N8EDI8_9STRA</name>
<protein>
    <submittedName>
        <fullName evidence="2">Uncharacterized protein</fullName>
    </submittedName>
</protein>
<organism evidence="2 3">
    <name type="scientific">Seminavis robusta</name>
    <dbReference type="NCBI Taxonomy" id="568900"/>
    <lineage>
        <taxon>Eukaryota</taxon>
        <taxon>Sar</taxon>
        <taxon>Stramenopiles</taxon>
        <taxon>Ochrophyta</taxon>
        <taxon>Bacillariophyta</taxon>
        <taxon>Bacillariophyceae</taxon>
        <taxon>Bacillariophycidae</taxon>
        <taxon>Naviculales</taxon>
        <taxon>Naviculaceae</taxon>
        <taxon>Seminavis</taxon>
    </lineage>
</organism>
<dbReference type="EMBL" id="CAICTM010000789">
    <property type="protein sequence ID" value="CAB9516530.1"/>
    <property type="molecule type" value="Genomic_DNA"/>
</dbReference>